<evidence type="ECO:0000256" key="7">
    <source>
        <dbReference type="ARBA" id="ARBA00023136"/>
    </source>
</evidence>
<keyword evidence="5 8" id="KW-0256">Endoplasmic reticulum</keyword>
<evidence type="ECO:0000256" key="8">
    <source>
        <dbReference type="RuleBase" id="RU361136"/>
    </source>
</evidence>
<dbReference type="PIRSF" id="PIRSF005588">
    <property type="entry name" value="DAD"/>
    <property type="match status" value="1"/>
</dbReference>
<keyword evidence="6 8" id="KW-1133">Transmembrane helix</keyword>
<comment type="subcellular location">
    <subcellularLocation>
        <location evidence="1 8">Endoplasmic reticulum membrane</location>
        <topology evidence="1 8">Multi-pass membrane protein</topology>
    </subcellularLocation>
</comment>
<feature type="transmembrane region" description="Helical" evidence="8">
    <location>
        <begin position="59"/>
        <end position="82"/>
    </location>
</feature>
<evidence type="ECO:0000256" key="6">
    <source>
        <dbReference type="ARBA" id="ARBA00022989"/>
    </source>
</evidence>
<dbReference type="AlphaFoldDB" id="A0AAE8MQY0"/>
<gene>
    <name evidence="9" type="ORF">DNG_00504</name>
</gene>
<sequence>MAPKSKKTEAATASAPVAPVAAPAALPKQSSQSASVKWDRVVYDVVAHYNKTTPQRTKLIDLFMVYLLVVAAIQLIYCVVVGDYPFNAFLSGFISAIGQFVLTASLRVQTNTTDKNEFPTISPERAFADYIFCSLILHFFVVNLVN</sequence>
<evidence type="ECO:0000256" key="2">
    <source>
        <dbReference type="ARBA" id="ARBA00004922"/>
    </source>
</evidence>
<comment type="caution">
    <text evidence="8">Lacks conserved residue(s) required for the propagation of feature annotation.</text>
</comment>
<dbReference type="InterPro" id="IPR003038">
    <property type="entry name" value="DAD/Ost2"/>
</dbReference>
<dbReference type="EMBL" id="ONZQ02000001">
    <property type="protein sequence ID" value="SPN96984.1"/>
    <property type="molecule type" value="Genomic_DNA"/>
</dbReference>
<dbReference type="PANTHER" id="PTHR10705">
    <property type="entry name" value="DOLICHYL-DIPHOSPHOOLIGOSACCHARIDE--PROTEIN GLYCOSYLTRANSFERASE SUBUNIT DAD1"/>
    <property type="match status" value="1"/>
</dbReference>
<comment type="pathway">
    <text evidence="2 8">Protein modification; protein glycosylation.</text>
</comment>
<keyword evidence="4 8" id="KW-0812">Transmembrane</keyword>
<comment type="function">
    <text evidence="8">Subunit of the oligosaccharyl transferase (OST) complex that catalyzes the initial transfer of a defined glycan (Glc(3)Man(9)GlcNAc(2) in eukaryotes) from the lipid carrier dolichol-pyrophosphate to an asparagine residue within an Asn-X-Ser/Thr consensus motif in nascent polypeptide chains, the first step in protein N-glycosylation. N-glycosylation occurs cotranslationally and the complex associates with the Sec61 complex at the channel-forming translocon complex that mediates protein translocation across the endoplasmic reticulum (ER). All subunits are required for a maximal enzyme activity.</text>
</comment>
<organism evidence="9 10">
    <name type="scientific">Cephalotrichum gorgonifer</name>
    <dbReference type="NCBI Taxonomy" id="2041049"/>
    <lineage>
        <taxon>Eukaryota</taxon>
        <taxon>Fungi</taxon>
        <taxon>Dikarya</taxon>
        <taxon>Ascomycota</taxon>
        <taxon>Pezizomycotina</taxon>
        <taxon>Sordariomycetes</taxon>
        <taxon>Hypocreomycetidae</taxon>
        <taxon>Microascales</taxon>
        <taxon>Microascaceae</taxon>
        <taxon>Cephalotrichum</taxon>
    </lineage>
</organism>
<keyword evidence="7 8" id="KW-0472">Membrane</keyword>
<dbReference type="PANTHER" id="PTHR10705:SF0">
    <property type="entry name" value="DOLICHYL-DIPHOSPHOOLIGOSACCHARIDE--PROTEIN GLYCOSYLTRANSFERASE SUBUNIT DAD1"/>
    <property type="match status" value="1"/>
</dbReference>
<accession>A0AAE8MQY0</accession>
<dbReference type="GO" id="GO:0008250">
    <property type="term" value="C:oligosaccharyltransferase complex"/>
    <property type="evidence" value="ECO:0007669"/>
    <property type="project" value="InterPro"/>
</dbReference>
<evidence type="ECO:0000256" key="4">
    <source>
        <dbReference type="ARBA" id="ARBA00022692"/>
    </source>
</evidence>
<evidence type="ECO:0000256" key="5">
    <source>
        <dbReference type="ARBA" id="ARBA00022824"/>
    </source>
</evidence>
<evidence type="ECO:0000256" key="1">
    <source>
        <dbReference type="ARBA" id="ARBA00004477"/>
    </source>
</evidence>
<protein>
    <recommendedName>
        <fullName evidence="8">Dolichyl-diphosphooligosaccharide--protein glycosyltransferase subunit OST2</fullName>
        <shortName evidence="8">Oligosaccharyl transferase subunit OST2</shortName>
    </recommendedName>
</protein>
<comment type="caution">
    <text evidence="9">The sequence shown here is derived from an EMBL/GenBank/DDBJ whole genome shotgun (WGS) entry which is preliminary data.</text>
</comment>
<comment type="subunit">
    <text evidence="8">Component of the oligosaccharyltransferase (OST) complex.</text>
</comment>
<proteinExistence type="inferred from homology"/>
<dbReference type="GO" id="GO:0006487">
    <property type="term" value="P:protein N-linked glycosylation"/>
    <property type="evidence" value="ECO:0007669"/>
    <property type="project" value="TreeGrafter"/>
</dbReference>
<reference evidence="9" key="1">
    <citation type="submission" date="2018-03" db="EMBL/GenBank/DDBJ databases">
        <authorList>
            <person name="Guldener U."/>
        </authorList>
    </citation>
    <scope>NUCLEOTIDE SEQUENCE</scope>
</reference>
<dbReference type="Proteomes" id="UP001187682">
    <property type="component" value="Unassembled WGS sequence"/>
</dbReference>
<evidence type="ECO:0000313" key="10">
    <source>
        <dbReference type="Proteomes" id="UP001187682"/>
    </source>
</evidence>
<evidence type="ECO:0000256" key="3">
    <source>
        <dbReference type="ARBA" id="ARBA00009386"/>
    </source>
</evidence>
<dbReference type="Pfam" id="PF02109">
    <property type="entry name" value="DAD"/>
    <property type="match status" value="1"/>
</dbReference>
<name>A0AAE8MQY0_9PEZI</name>
<keyword evidence="10" id="KW-1185">Reference proteome</keyword>
<evidence type="ECO:0000313" key="9">
    <source>
        <dbReference type="EMBL" id="SPN96984.1"/>
    </source>
</evidence>
<feature type="transmembrane region" description="Helical" evidence="8">
    <location>
        <begin position="127"/>
        <end position="145"/>
    </location>
</feature>
<comment type="similarity">
    <text evidence="3 8">Belongs to the DAD/OST2 family.</text>
</comment>